<sequence>MDLKSLLNQALNSDLLKQGSEALNKQTQNLKNNTNASQLKTLGAGALGGGLIGMLMGSKKAERWPRSLARMRSKLVAPRP</sequence>
<organism evidence="1 2">
    <name type="scientific">Vibrio vulnificus</name>
    <dbReference type="NCBI Taxonomy" id="672"/>
    <lineage>
        <taxon>Bacteria</taxon>
        <taxon>Pseudomonadati</taxon>
        <taxon>Pseudomonadota</taxon>
        <taxon>Gammaproteobacteria</taxon>
        <taxon>Vibrionales</taxon>
        <taxon>Vibrionaceae</taxon>
        <taxon>Vibrio</taxon>
    </lineage>
</organism>
<gene>
    <name evidence="1" type="ORF">FORC53_0702</name>
</gene>
<reference evidence="1 2" key="1">
    <citation type="submission" date="2017-01" db="EMBL/GenBank/DDBJ databases">
        <title>Complete Genome Sequence of Vibrio vulnificus FORC_053.</title>
        <authorList>
            <consortium name="Food-borne Pathogen Omics Research Center"/>
            <person name="Chung H.Y."/>
            <person name="Na E.J."/>
            <person name="Song J.S."/>
            <person name="Kim H."/>
            <person name="Lee J.-H."/>
            <person name="Ryu S."/>
            <person name="Choi S.H."/>
        </authorList>
    </citation>
    <scope>NUCLEOTIDE SEQUENCE [LARGE SCALE GENOMIC DNA]</scope>
    <source>
        <strain evidence="1 2">FORC_053</strain>
    </source>
</reference>
<proteinExistence type="predicted"/>
<evidence type="ECO:0008006" key="3">
    <source>
        <dbReference type="Google" id="ProtNLM"/>
    </source>
</evidence>
<name>A0AAN1PLL8_VIBVL</name>
<protein>
    <recommendedName>
        <fullName evidence="3">DUF533 domain-containing protein</fullName>
    </recommendedName>
</protein>
<accession>A0AAN1PLL8</accession>
<evidence type="ECO:0000313" key="2">
    <source>
        <dbReference type="Proteomes" id="UP000263418"/>
    </source>
</evidence>
<dbReference type="Proteomes" id="UP000263418">
    <property type="component" value="Chromosome 1"/>
</dbReference>
<dbReference type="EMBL" id="CP019290">
    <property type="protein sequence ID" value="AXX59041.1"/>
    <property type="molecule type" value="Genomic_DNA"/>
</dbReference>
<evidence type="ECO:0000313" key="1">
    <source>
        <dbReference type="EMBL" id="AXX59041.1"/>
    </source>
</evidence>
<dbReference type="AlphaFoldDB" id="A0AAN1PLL8"/>